<comment type="caution">
    <text evidence="2">The sequence shown here is derived from an EMBL/GenBank/DDBJ whole genome shotgun (WGS) entry which is preliminary data.</text>
</comment>
<feature type="region of interest" description="Disordered" evidence="1">
    <location>
        <begin position="1"/>
        <end position="79"/>
    </location>
</feature>
<accession>A0A9X9LMQ0</accession>
<feature type="non-terminal residue" evidence="2">
    <location>
        <position position="79"/>
    </location>
</feature>
<dbReference type="AlphaFoldDB" id="A0A9X9LMQ0"/>
<evidence type="ECO:0000313" key="2">
    <source>
        <dbReference type="EMBL" id="VCW77123.1"/>
    </source>
</evidence>
<reference evidence="2 3" key="1">
    <citation type="submission" date="2018-10" db="EMBL/GenBank/DDBJ databases">
        <authorList>
            <person name="Ekblom R."/>
            <person name="Jareborg N."/>
        </authorList>
    </citation>
    <scope>NUCLEOTIDE SEQUENCE [LARGE SCALE GENOMIC DNA]</scope>
    <source>
        <tissue evidence="2">Muscle</tissue>
    </source>
</reference>
<name>A0A9X9LMQ0_GULGU</name>
<keyword evidence="3" id="KW-1185">Reference proteome</keyword>
<evidence type="ECO:0000313" key="3">
    <source>
        <dbReference type="Proteomes" id="UP000269945"/>
    </source>
</evidence>
<gene>
    <name evidence="2" type="ORF">BN2614_LOCUS2</name>
</gene>
<organism evidence="2 3">
    <name type="scientific">Gulo gulo</name>
    <name type="common">Wolverine</name>
    <name type="synonym">Gluton</name>
    <dbReference type="NCBI Taxonomy" id="48420"/>
    <lineage>
        <taxon>Eukaryota</taxon>
        <taxon>Metazoa</taxon>
        <taxon>Chordata</taxon>
        <taxon>Craniata</taxon>
        <taxon>Vertebrata</taxon>
        <taxon>Euteleostomi</taxon>
        <taxon>Mammalia</taxon>
        <taxon>Eutheria</taxon>
        <taxon>Laurasiatheria</taxon>
        <taxon>Carnivora</taxon>
        <taxon>Caniformia</taxon>
        <taxon>Musteloidea</taxon>
        <taxon>Mustelidae</taxon>
        <taxon>Guloninae</taxon>
        <taxon>Gulo</taxon>
    </lineage>
</organism>
<dbReference type="Proteomes" id="UP000269945">
    <property type="component" value="Unassembled WGS sequence"/>
</dbReference>
<evidence type="ECO:0000256" key="1">
    <source>
        <dbReference type="SAM" id="MobiDB-lite"/>
    </source>
</evidence>
<feature type="non-terminal residue" evidence="2">
    <location>
        <position position="1"/>
    </location>
</feature>
<sequence length="79" mass="8028">AAGASPPAPAGPPPRSLPSAWRGPDTAHSTLVPPASRSYTDVLHVRQNQKSSGRGGAKTSLCPLPRGPKVPPQDTTTAP</sequence>
<feature type="compositionally biased region" description="Pro residues" evidence="1">
    <location>
        <begin position="1"/>
        <end position="16"/>
    </location>
</feature>
<dbReference type="EMBL" id="CYRY02008422">
    <property type="protein sequence ID" value="VCW77123.1"/>
    <property type="molecule type" value="Genomic_DNA"/>
</dbReference>
<protein>
    <submittedName>
        <fullName evidence="2">Uncharacterized protein</fullName>
    </submittedName>
</protein>
<proteinExistence type="predicted"/>